<accession>A0A4U0NR18</accession>
<dbReference type="EMBL" id="SUMB01000002">
    <property type="protein sequence ID" value="TJZ57031.1"/>
    <property type="molecule type" value="Genomic_DNA"/>
</dbReference>
<dbReference type="AlphaFoldDB" id="A0A4U0NR18"/>
<evidence type="ECO:0000313" key="2">
    <source>
        <dbReference type="Proteomes" id="UP000308697"/>
    </source>
</evidence>
<protein>
    <submittedName>
        <fullName evidence="1">Uncharacterized protein</fullName>
    </submittedName>
</protein>
<reference evidence="1 2" key="1">
    <citation type="submission" date="2019-04" db="EMBL/GenBank/DDBJ databases">
        <title>Streptomyces piniterrae sp. nov., a heliquinomycin-producing actinomycete isolated from rhizosphere soil of Pinus yunnanensis.</title>
        <authorList>
            <person name="Zhuang X."/>
            <person name="Zhao J."/>
        </authorList>
    </citation>
    <scope>NUCLEOTIDE SEQUENCE [LARGE SCALE GENOMIC DNA]</scope>
    <source>
        <strain evidence="2">jys28</strain>
    </source>
</reference>
<organism evidence="1 2">
    <name type="scientific">Streptomyces piniterrae</name>
    <dbReference type="NCBI Taxonomy" id="2571125"/>
    <lineage>
        <taxon>Bacteria</taxon>
        <taxon>Bacillati</taxon>
        <taxon>Actinomycetota</taxon>
        <taxon>Actinomycetes</taxon>
        <taxon>Kitasatosporales</taxon>
        <taxon>Streptomycetaceae</taxon>
        <taxon>Streptomyces</taxon>
    </lineage>
</organism>
<dbReference type="RefSeq" id="WP_136738651.1">
    <property type="nucleotide sequence ID" value="NZ_SUMB01000002.1"/>
</dbReference>
<evidence type="ECO:0000313" key="1">
    <source>
        <dbReference type="EMBL" id="TJZ57031.1"/>
    </source>
</evidence>
<keyword evidence="2" id="KW-1185">Reference proteome</keyword>
<sequence>MAKLAKAWGGEAALWLARRQEAEESLAEFEQALQAGDAPLTDEFILENRLNSGPDYRLNLQLARHSRYRQIDIRELMHQEEAAKREFKAQLKRLAEGFPDASPVALALGTQLTSAEFALALTTETVNILELRECVKVIEALEHSPFRPPEIDGMATHLQVQICYAWAEVVKDLMVAFNRAYEMSGEAFH</sequence>
<proteinExistence type="predicted"/>
<name>A0A4U0NR18_9ACTN</name>
<gene>
    <name evidence="1" type="ORF">FCH28_06040</name>
</gene>
<comment type="caution">
    <text evidence="1">The sequence shown here is derived from an EMBL/GenBank/DDBJ whole genome shotgun (WGS) entry which is preliminary data.</text>
</comment>
<dbReference type="Proteomes" id="UP000308697">
    <property type="component" value="Unassembled WGS sequence"/>
</dbReference>